<dbReference type="KEGG" id="chrb:DK843_22820"/>
<sequence length="210" mass="23023">MKAKIILDRAGVLLVDQTNINWPRPELLGWLNDGQREVVIHRPDSCTRNEDMALVAGTKQQLPAAALKLIEVVRNSDGHAITPTARRTLDANKRDWHVMAASSTILHYVFDLRDPQRFYVYPPAAAGTKVEVIYSTAPKDCESEDADLGISEVYANVLTDYVLYRAFSKPGEAGSPAAAASYYQTFTNALSGKTAVDQMFAPGQQPGQGQ</sequence>
<evidence type="ECO:0000313" key="1">
    <source>
        <dbReference type="EMBL" id="AXE37185.1"/>
    </source>
</evidence>
<dbReference type="EMBL" id="CP029555">
    <property type="protein sequence ID" value="AXE37185.1"/>
    <property type="molecule type" value="Genomic_DNA"/>
</dbReference>
<evidence type="ECO:0000313" key="2">
    <source>
        <dbReference type="Proteomes" id="UP000252038"/>
    </source>
</evidence>
<gene>
    <name evidence="1" type="ORF">DK843_22820</name>
</gene>
<geneLocation type="plasmid" evidence="1 2">
    <name>unnamed</name>
</geneLocation>
<name>A0A344UPI7_9NEIS</name>
<dbReference type="Pfam" id="PF24175">
    <property type="entry name" value="SU10_adaptor"/>
    <property type="match status" value="1"/>
</dbReference>
<keyword evidence="1" id="KW-0614">Plasmid</keyword>
<dbReference type="InterPro" id="IPR056209">
    <property type="entry name" value="SU10_adaptor"/>
</dbReference>
<organism evidence="1 2">
    <name type="scientific">Chromobacterium phragmitis</name>
    <dbReference type="NCBI Taxonomy" id="2202141"/>
    <lineage>
        <taxon>Bacteria</taxon>
        <taxon>Pseudomonadati</taxon>
        <taxon>Pseudomonadota</taxon>
        <taxon>Betaproteobacteria</taxon>
        <taxon>Neisseriales</taxon>
        <taxon>Chromobacteriaceae</taxon>
        <taxon>Chromobacterium</taxon>
    </lineage>
</organism>
<dbReference type="RefSeq" id="WP_114074619.1">
    <property type="nucleotide sequence ID" value="NZ_CP029555.1"/>
</dbReference>
<dbReference type="Proteomes" id="UP000252038">
    <property type="component" value="Plasmid unnamed"/>
</dbReference>
<dbReference type="AlphaFoldDB" id="A0A344UPI7"/>
<protein>
    <submittedName>
        <fullName evidence="1">Uncharacterized protein</fullName>
    </submittedName>
</protein>
<reference evidence="1 2" key="1">
    <citation type="submission" date="2018-05" db="EMBL/GenBank/DDBJ databases">
        <title>Genome sequencing, assembly and analysis of the novel insecticidal bacterium, Chromobacterium phragmitis.</title>
        <authorList>
            <person name="Sparks M.E."/>
            <person name="Blackburn M.B."/>
            <person name="Gundersen-Rindal D.E."/>
        </authorList>
    </citation>
    <scope>NUCLEOTIDE SEQUENCE [LARGE SCALE GENOMIC DNA]</scope>
    <source>
        <strain evidence="1">IIBBL 274-1</strain>
        <plasmid evidence="1 2">unnamed</plasmid>
    </source>
</reference>
<accession>A0A344UPI7</accession>
<proteinExistence type="predicted"/>